<dbReference type="AlphaFoldDB" id="A0ABD0LL96"/>
<dbReference type="EMBL" id="JACVVK020000040">
    <property type="protein sequence ID" value="KAK7499948.1"/>
    <property type="molecule type" value="Genomic_DNA"/>
</dbReference>
<keyword evidence="2" id="KW-1185">Reference proteome</keyword>
<dbReference type="Proteomes" id="UP001519460">
    <property type="component" value="Unassembled WGS sequence"/>
</dbReference>
<evidence type="ECO:0000313" key="1">
    <source>
        <dbReference type="EMBL" id="KAK7499948.1"/>
    </source>
</evidence>
<proteinExistence type="predicted"/>
<reference evidence="1 2" key="1">
    <citation type="journal article" date="2023" name="Sci. Data">
        <title>Genome assembly of the Korean intertidal mud-creeper Batillaria attramentaria.</title>
        <authorList>
            <person name="Patra A.K."/>
            <person name="Ho P.T."/>
            <person name="Jun S."/>
            <person name="Lee S.J."/>
            <person name="Kim Y."/>
            <person name="Won Y.J."/>
        </authorList>
    </citation>
    <scope>NUCLEOTIDE SEQUENCE [LARGE SCALE GENOMIC DNA]</scope>
    <source>
        <strain evidence="1">Wonlab-2016</strain>
    </source>
</reference>
<gene>
    <name evidence="1" type="ORF">BaRGS_00008796</name>
</gene>
<sequence length="92" mass="10073">MTLLQQNSVNVGDRCSLPLRGAIQGNEEQATSSISTVYSDLVSMETTRQHPTMIILSSLPLLSAPPLRLFPPRGSVPFQTDQQTFLSLSVWA</sequence>
<organism evidence="1 2">
    <name type="scientific">Batillaria attramentaria</name>
    <dbReference type="NCBI Taxonomy" id="370345"/>
    <lineage>
        <taxon>Eukaryota</taxon>
        <taxon>Metazoa</taxon>
        <taxon>Spiralia</taxon>
        <taxon>Lophotrochozoa</taxon>
        <taxon>Mollusca</taxon>
        <taxon>Gastropoda</taxon>
        <taxon>Caenogastropoda</taxon>
        <taxon>Sorbeoconcha</taxon>
        <taxon>Cerithioidea</taxon>
        <taxon>Batillariidae</taxon>
        <taxon>Batillaria</taxon>
    </lineage>
</organism>
<name>A0ABD0LL96_9CAEN</name>
<accession>A0ABD0LL96</accession>
<comment type="caution">
    <text evidence="1">The sequence shown here is derived from an EMBL/GenBank/DDBJ whole genome shotgun (WGS) entry which is preliminary data.</text>
</comment>
<evidence type="ECO:0000313" key="2">
    <source>
        <dbReference type="Proteomes" id="UP001519460"/>
    </source>
</evidence>
<protein>
    <submittedName>
        <fullName evidence="1">Uncharacterized protein</fullName>
    </submittedName>
</protein>